<sequence length="194" mass="23252">MKPIFLKMGQKMRLKANHVRYIANKIAQDLIQSPLLELKGTLENLTTLTYQVVQDNVDQESAIDHKVRDLLEEKLDEIEFMRMDERQLFWEAKRRVAAQRDFVLGWEDRCNVLSHQILEKILDEDLFMFSVSENMIRNLIFKSIDTYAKLYESVELEVSEKIKHYKRKLPVGSDEYELVFERMYEEELRRKGFL</sequence>
<organism evidence="1 2">
    <name type="scientific">Helicobacter mehlei</name>
    <dbReference type="NCBI Taxonomy" id="2316080"/>
    <lineage>
        <taxon>Bacteria</taxon>
        <taxon>Pseudomonadati</taxon>
        <taxon>Campylobacterota</taxon>
        <taxon>Epsilonproteobacteria</taxon>
        <taxon>Campylobacterales</taxon>
        <taxon>Helicobacteraceae</taxon>
        <taxon>Helicobacter</taxon>
    </lineage>
</organism>
<protein>
    <submittedName>
        <fullName evidence="1">DUF507 family protein</fullName>
    </submittedName>
</protein>
<evidence type="ECO:0000313" key="2">
    <source>
        <dbReference type="Proteomes" id="UP000319322"/>
    </source>
</evidence>
<comment type="caution">
    <text evidence="1">The sequence shown here is derived from an EMBL/GenBank/DDBJ whole genome shotgun (WGS) entry which is preliminary data.</text>
</comment>
<dbReference type="AlphaFoldDB" id="A0A553UX06"/>
<evidence type="ECO:0000313" key="1">
    <source>
        <dbReference type="EMBL" id="TSA84726.1"/>
    </source>
</evidence>
<dbReference type="OrthoDB" id="13157at2"/>
<gene>
    <name evidence="1" type="ORF">FNE76_03935</name>
</gene>
<accession>A0A553UX06</accession>
<dbReference type="EMBL" id="VKGC01000007">
    <property type="protein sequence ID" value="TSA84726.1"/>
    <property type="molecule type" value="Genomic_DNA"/>
</dbReference>
<reference evidence="1" key="1">
    <citation type="submission" date="2019-07" db="EMBL/GenBank/DDBJ databases">
        <title>Helicobacter labacensis sp. nov., Helicobacter mehlei sp. nov. and Helicobacter vulpis sp. nov., isolated from gastric mucosa of red fox (Vulpis vulpis).</title>
        <authorList>
            <person name="Kusar D."/>
            <person name="Gruntar I."/>
            <person name="Pate M."/>
            <person name="Zajc U."/>
            <person name="Ocepek M."/>
        </authorList>
    </citation>
    <scope>NUCLEOTIDE SEQUENCE [LARGE SCALE GENOMIC DNA]</scope>
    <source>
        <strain evidence="1">L8b</strain>
    </source>
</reference>
<proteinExistence type="predicted"/>
<dbReference type="InterPro" id="IPR007463">
    <property type="entry name" value="DUF507"/>
</dbReference>
<name>A0A553UX06_9HELI</name>
<keyword evidence="2" id="KW-1185">Reference proteome</keyword>
<reference evidence="1" key="2">
    <citation type="submission" date="2019-07" db="EMBL/GenBank/DDBJ databases">
        <authorList>
            <person name="Papic B."/>
        </authorList>
    </citation>
    <scope>NUCLEOTIDE SEQUENCE [LARGE SCALE GENOMIC DNA]</scope>
    <source>
        <strain evidence="1">L8b</strain>
    </source>
</reference>
<dbReference type="Proteomes" id="UP000319322">
    <property type="component" value="Unassembled WGS sequence"/>
</dbReference>
<dbReference type="Pfam" id="PF04368">
    <property type="entry name" value="DUF507"/>
    <property type="match status" value="1"/>
</dbReference>